<evidence type="ECO:0000256" key="1">
    <source>
        <dbReference type="ARBA" id="ARBA00022723"/>
    </source>
</evidence>
<dbReference type="Proteomes" id="UP000051952">
    <property type="component" value="Unassembled WGS sequence"/>
</dbReference>
<dbReference type="OrthoDB" id="448399at2759"/>
<dbReference type="InterPro" id="IPR036443">
    <property type="entry name" value="Znf_RanBP2_sf"/>
</dbReference>
<keyword evidence="2 4" id="KW-0863">Zinc-finger</keyword>
<keyword evidence="1" id="KW-0479">Metal-binding</keyword>
<evidence type="ECO:0000313" key="8">
    <source>
        <dbReference type="Proteomes" id="UP000051952"/>
    </source>
</evidence>
<evidence type="ECO:0000256" key="5">
    <source>
        <dbReference type="SAM" id="MobiDB-lite"/>
    </source>
</evidence>
<dbReference type="PROSITE" id="PS50199">
    <property type="entry name" value="ZF_RANBP2_2"/>
    <property type="match status" value="4"/>
</dbReference>
<dbReference type="VEuPathDB" id="TriTrypDB:BSAL_19180"/>
<evidence type="ECO:0000256" key="4">
    <source>
        <dbReference type="PROSITE-ProRule" id="PRU00322"/>
    </source>
</evidence>
<dbReference type="PANTHER" id="PTHR23111:SF40">
    <property type="entry name" value="RNA-BINDING PROTEIN INVOLVED IN HETEROCHROMATIN ASSEMBLY-RELATED"/>
    <property type="match status" value="1"/>
</dbReference>
<evidence type="ECO:0000256" key="2">
    <source>
        <dbReference type="ARBA" id="ARBA00022771"/>
    </source>
</evidence>
<dbReference type="GO" id="GO:0003729">
    <property type="term" value="F:mRNA binding"/>
    <property type="evidence" value="ECO:0007669"/>
    <property type="project" value="TreeGrafter"/>
</dbReference>
<feature type="compositionally biased region" description="Polar residues" evidence="5">
    <location>
        <begin position="125"/>
        <end position="138"/>
    </location>
</feature>
<dbReference type="PROSITE" id="PS01358">
    <property type="entry name" value="ZF_RANBP2_1"/>
    <property type="match status" value="5"/>
</dbReference>
<reference evidence="8" key="1">
    <citation type="submission" date="2015-09" db="EMBL/GenBank/DDBJ databases">
        <authorList>
            <consortium name="Pathogen Informatics"/>
        </authorList>
    </citation>
    <scope>NUCLEOTIDE SEQUENCE [LARGE SCALE GENOMIC DNA]</scope>
    <source>
        <strain evidence="8">Lake Konstanz</strain>
    </source>
</reference>
<proteinExistence type="predicted"/>
<dbReference type="SMART" id="SM00547">
    <property type="entry name" value="ZnF_RBZ"/>
    <property type="match status" value="8"/>
</dbReference>
<accession>A0A0S4JG42</accession>
<dbReference type="AlphaFoldDB" id="A0A0S4JG42"/>
<dbReference type="GO" id="GO:0008270">
    <property type="term" value="F:zinc ion binding"/>
    <property type="evidence" value="ECO:0007669"/>
    <property type="project" value="UniProtKB-KW"/>
</dbReference>
<dbReference type="OMA" id="GPPGFDW"/>
<feature type="domain" description="RanBP2-type" evidence="6">
    <location>
        <begin position="230"/>
        <end position="259"/>
    </location>
</feature>
<dbReference type="SUPFAM" id="SSF90209">
    <property type="entry name" value="Ran binding protein zinc finger-like"/>
    <property type="match status" value="3"/>
</dbReference>
<dbReference type="EMBL" id="CYKH01001703">
    <property type="protein sequence ID" value="CUG89079.1"/>
    <property type="molecule type" value="Genomic_DNA"/>
</dbReference>
<feature type="domain" description="RanBP2-type" evidence="6">
    <location>
        <begin position="317"/>
        <end position="346"/>
    </location>
</feature>
<dbReference type="Gene3D" id="4.10.1060.10">
    <property type="entry name" value="Zinc finger, RanBP2-type"/>
    <property type="match status" value="3"/>
</dbReference>
<gene>
    <name evidence="7" type="ORF">BSAL_19180</name>
</gene>
<evidence type="ECO:0000313" key="7">
    <source>
        <dbReference type="EMBL" id="CUG89079.1"/>
    </source>
</evidence>
<protein>
    <submittedName>
        <fullName evidence="7">Zinc finger protein, putative</fullName>
    </submittedName>
</protein>
<dbReference type="PANTHER" id="PTHR23111">
    <property type="entry name" value="ZINC FINGER PROTEIN"/>
    <property type="match status" value="1"/>
</dbReference>
<feature type="region of interest" description="Disordered" evidence="5">
    <location>
        <begin position="100"/>
        <end position="157"/>
    </location>
</feature>
<evidence type="ECO:0000259" key="6">
    <source>
        <dbReference type="PROSITE" id="PS50199"/>
    </source>
</evidence>
<evidence type="ECO:0000256" key="3">
    <source>
        <dbReference type="ARBA" id="ARBA00022833"/>
    </source>
</evidence>
<organism evidence="7 8">
    <name type="scientific">Bodo saltans</name>
    <name type="common">Flagellated protozoan</name>
    <dbReference type="NCBI Taxonomy" id="75058"/>
    <lineage>
        <taxon>Eukaryota</taxon>
        <taxon>Discoba</taxon>
        <taxon>Euglenozoa</taxon>
        <taxon>Kinetoplastea</taxon>
        <taxon>Metakinetoplastina</taxon>
        <taxon>Eubodonida</taxon>
        <taxon>Bodonidae</taxon>
        <taxon>Bodo</taxon>
    </lineage>
</organism>
<keyword evidence="8" id="KW-1185">Reference proteome</keyword>
<dbReference type="Pfam" id="PF00641">
    <property type="entry name" value="Zn_ribbon_RanBP"/>
    <property type="match status" value="4"/>
</dbReference>
<keyword evidence="3" id="KW-0862">Zinc</keyword>
<dbReference type="InterPro" id="IPR001876">
    <property type="entry name" value="Znf_RanBP2"/>
</dbReference>
<feature type="domain" description="RanBP2-type" evidence="6">
    <location>
        <begin position="434"/>
        <end position="464"/>
    </location>
</feature>
<name>A0A0S4JG42_BODSA</name>
<sequence length="479" mass="51438">MCMKAECRHVNASKAPACETCGTSKPVVMGWVCNSCSTKNFKGVKLCKKCAAPPDSSVWACASCNKNNAVDDLDDNSTCGHCGYDMAPLSKSEEEIMKLSAEREERHRAGQLQFDSVSARDSDEQTGSETSGFHQTSPPEWAAGSVPGTSVKAEAVTKPKPKIVVETITPFKAKPVERATSFIGRKQKPFADKLKISGPPGHDWMCRGATCGTINGGDDDACSACFVPFSAAQWECQACAAVNHESRKECFNCETVIPVTWSCGSCSALSSVYDTVCRSCTASRVKVEPKSVKDVNFAAREAARGRGRGGSREFRPRRADWSCPSCHTLNFASRTHCFKCDIEKPGGSISAPSSDDSASTWSQPAPAVGDGNWICTSCSASNFRTRTDCWQCKAAAGSAQVGWANDDTAPQFEKEGFQGWKDVPAPQTNSWGGKVSEDWSCSKCFSKNFKGKTECFKCGAAKSTIAAPRSAFSKKSVKI</sequence>
<feature type="domain" description="RanBP2-type" evidence="6">
    <location>
        <begin position="369"/>
        <end position="398"/>
    </location>
</feature>